<sequence>METLLQGALAFFAALGLVTLAWLAFGHLLLPREVMDGGLYAVLPARGDAETLEQDLRRLLWLRDSGTPRIPIVIADGGLSPQGRRIAQALLSRYSGTVLCPLDQLSEYLASGWTPPSVSPEVHSPNPVEPI</sequence>
<organism evidence="1 2">
    <name type="scientific">Candidatus Flavonifractor merdigallinarum</name>
    <dbReference type="NCBI Taxonomy" id="2838589"/>
    <lineage>
        <taxon>Bacteria</taxon>
        <taxon>Bacillati</taxon>
        <taxon>Bacillota</taxon>
        <taxon>Clostridia</taxon>
        <taxon>Eubacteriales</taxon>
        <taxon>Oscillospiraceae</taxon>
        <taxon>Flavonifractor</taxon>
    </lineage>
</organism>
<protein>
    <submittedName>
        <fullName evidence="1">Uncharacterized protein</fullName>
    </submittedName>
</protein>
<evidence type="ECO:0000313" key="2">
    <source>
        <dbReference type="Proteomes" id="UP000823868"/>
    </source>
</evidence>
<reference evidence="1" key="1">
    <citation type="journal article" date="2021" name="PeerJ">
        <title>Extensive microbial diversity within the chicken gut microbiome revealed by metagenomics and culture.</title>
        <authorList>
            <person name="Gilroy R."/>
            <person name="Ravi A."/>
            <person name="Getino M."/>
            <person name="Pursley I."/>
            <person name="Horton D.L."/>
            <person name="Alikhan N.F."/>
            <person name="Baker D."/>
            <person name="Gharbi K."/>
            <person name="Hall N."/>
            <person name="Watson M."/>
            <person name="Adriaenssens E.M."/>
            <person name="Foster-Nyarko E."/>
            <person name="Jarju S."/>
            <person name="Secka A."/>
            <person name="Antonio M."/>
            <person name="Oren A."/>
            <person name="Chaudhuri R.R."/>
            <person name="La Ragione R."/>
            <person name="Hildebrand F."/>
            <person name="Pallen M.J."/>
        </authorList>
    </citation>
    <scope>NUCLEOTIDE SEQUENCE</scope>
    <source>
        <strain evidence="1">ChiBcec16_6824</strain>
    </source>
</reference>
<proteinExistence type="predicted"/>
<dbReference type="AlphaFoldDB" id="A0A9D1YAH6"/>
<accession>A0A9D1YAH6</accession>
<dbReference type="Proteomes" id="UP000823868">
    <property type="component" value="Unassembled WGS sequence"/>
</dbReference>
<name>A0A9D1YAH6_9FIRM</name>
<dbReference type="EMBL" id="DXDX01000055">
    <property type="protein sequence ID" value="HIY20816.1"/>
    <property type="molecule type" value="Genomic_DNA"/>
</dbReference>
<reference evidence="1" key="2">
    <citation type="submission" date="2021-04" db="EMBL/GenBank/DDBJ databases">
        <authorList>
            <person name="Gilroy R."/>
        </authorList>
    </citation>
    <scope>NUCLEOTIDE SEQUENCE</scope>
    <source>
        <strain evidence="1">ChiBcec16_6824</strain>
    </source>
</reference>
<comment type="caution">
    <text evidence="1">The sequence shown here is derived from an EMBL/GenBank/DDBJ whole genome shotgun (WGS) entry which is preliminary data.</text>
</comment>
<evidence type="ECO:0000313" key="1">
    <source>
        <dbReference type="EMBL" id="HIY20816.1"/>
    </source>
</evidence>
<gene>
    <name evidence="1" type="ORF">H9841_02810</name>
</gene>